<reference evidence="1" key="1">
    <citation type="journal article" date="2014" name="Int. J. Syst. Evol. Microbiol.">
        <title>Complete genome sequence of Corynebacterium casei LMG S-19264T (=DSM 44701T), isolated from a smear-ripened cheese.</title>
        <authorList>
            <consortium name="US DOE Joint Genome Institute (JGI-PGF)"/>
            <person name="Walter F."/>
            <person name="Albersmeier A."/>
            <person name="Kalinowski J."/>
            <person name="Ruckert C."/>
        </authorList>
    </citation>
    <scope>NUCLEOTIDE SEQUENCE</scope>
    <source>
        <strain evidence="1">CGMCC 1.10859</strain>
    </source>
</reference>
<dbReference type="Gene3D" id="6.10.280.50">
    <property type="match status" value="1"/>
</dbReference>
<evidence type="ECO:0008006" key="5">
    <source>
        <dbReference type="Google" id="ProtNLM"/>
    </source>
</evidence>
<sequence>MSITPHELHDDFPAEADRIAALKAANAHFARLVDEYHALNRAVHGAETNTHPTDRAHEADMRRKRVALKDEIWRMLQRA</sequence>
<proteinExistence type="predicted"/>
<dbReference type="Proteomes" id="UP000199541">
    <property type="component" value="Unassembled WGS sequence"/>
</dbReference>
<dbReference type="Proteomes" id="UP000634647">
    <property type="component" value="Unassembled WGS sequence"/>
</dbReference>
<dbReference type="EMBL" id="FNOB01000002">
    <property type="protein sequence ID" value="SDW25652.1"/>
    <property type="molecule type" value="Genomic_DNA"/>
</dbReference>
<accession>A0AAN4UPK0</accession>
<protein>
    <recommendedName>
        <fullName evidence="5">DUF465 domain-containing protein</fullName>
    </recommendedName>
</protein>
<name>A0AAN4UPK0_9RHOB</name>
<dbReference type="InterPro" id="IPR038444">
    <property type="entry name" value="DUF465_sf"/>
</dbReference>
<dbReference type="RefSeq" id="WP_035841415.1">
    <property type="nucleotide sequence ID" value="NZ_BNAB01000002.1"/>
</dbReference>
<dbReference type="Pfam" id="PF04325">
    <property type="entry name" value="DUF465"/>
    <property type="match status" value="1"/>
</dbReference>
<comment type="caution">
    <text evidence="1">The sequence shown here is derived from an EMBL/GenBank/DDBJ whole genome shotgun (WGS) entry which is preliminary data.</text>
</comment>
<evidence type="ECO:0000313" key="3">
    <source>
        <dbReference type="Proteomes" id="UP000199541"/>
    </source>
</evidence>
<evidence type="ECO:0000313" key="1">
    <source>
        <dbReference type="EMBL" id="GHD99439.1"/>
    </source>
</evidence>
<gene>
    <name evidence="1" type="ORF">GCM10008024_06820</name>
    <name evidence="2" type="ORF">SAMN05444006_102194</name>
</gene>
<reference evidence="1" key="3">
    <citation type="submission" date="2023-06" db="EMBL/GenBank/DDBJ databases">
        <authorList>
            <person name="Sun Q."/>
            <person name="Zhou Y."/>
        </authorList>
    </citation>
    <scope>NUCLEOTIDE SEQUENCE</scope>
    <source>
        <strain evidence="1">CGMCC 1.10859</strain>
    </source>
</reference>
<reference evidence="2 3" key="2">
    <citation type="submission" date="2016-10" db="EMBL/GenBank/DDBJ databases">
        <authorList>
            <person name="Varghese N."/>
            <person name="Submissions S."/>
        </authorList>
    </citation>
    <scope>NUCLEOTIDE SEQUENCE [LARGE SCALE GENOMIC DNA]</scope>
    <source>
        <strain evidence="2 3">DSM 24802</strain>
    </source>
</reference>
<evidence type="ECO:0000313" key="2">
    <source>
        <dbReference type="EMBL" id="SDW25652.1"/>
    </source>
</evidence>
<keyword evidence="3" id="KW-1185">Reference proteome</keyword>
<dbReference type="AlphaFoldDB" id="A0AAN4UPK0"/>
<organism evidence="1 4">
    <name type="scientific">Allgaiera indica</name>
    <dbReference type="NCBI Taxonomy" id="765699"/>
    <lineage>
        <taxon>Bacteria</taxon>
        <taxon>Pseudomonadati</taxon>
        <taxon>Pseudomonadota</taxon>
        <taxon>Alphaproteobacteria</taxon>
        <taxon>Rhodobacterales</taxon>
        <taxon>Paracoccaceae</taxon>
        <taxon>Allgaiera</taxon>
    </lineage>
</organism>
<dbReference type="InterPro" id="IPR007420">
    <property type="entry name" value="DUF465"/>
</dbReference>
<dbReference type="EMBL" id="BNAB01000002">
    <property type="protein sequence ID" value="GHD99439.1"/>
    <property type="molecule type" value="Genomic_DNA"/>
</dbReference>
<evidence type="ECO:0000313" key="4">
    <source>
        <dbReference type="Proteomes" id="UP000634647"/>
    </source>
</evidence>